<proteinExistence type="predicted"/>
<keyword evidence="2" id="KW-1133">Transmembrane helix</keyword>
<protein>
    <submittedName>
        <fullName evidence="3">Uncharacterized protein</fullName>
    </submittedName>
</protein>
<feature type="compositionally biased region" description="Basic and acidic residues" evidence="1">
    <location>
        <begin position="64"/>
        <end position="77"/>
    </location>
</feature>
<gene>
    <name evidence="3" type="ORF">AVDCRST_MAG28-732</name>
</gene>
<organism evidence="3">
    <name type="scientific">uncultured Rubrobacteraceae bacterium</name>
    <dbReference type="NCBI Taxonomy" id="349277"/>
    <lineage>
        <taxon>Bacteria</taxon>
        <taxon>Bacillati</taxon>
        <taxon>Actinomycetota</taxon>
        <taxon>Rubrobacteria</taxon>
        <taxon>Rubrobacterales</taxon>
        <taxon>Rubrobacteraceae</taxon>
        <taxon>environmental samples</taxon>
    </lineage>
</organism>
<keyword evidence="2" id="KW-0812">Transmembrane</keyword>
<evidence type="ECO:0000256" key="1">
    <source>
        <dbReference type="SAM" id="MobiDB-lite"/>
    </source>
</evidence>
<sequence length="88" mass="10450">MLVLSIEFFRYALQLQYTSALDLLYLAVGILLVSGALYLGTKRERRRRNRETNLANLPAHQHRTVRDAHHEIRDPAHQRHFKRKRFGQ</sequence>
<keyword evidence="2" id="KW-0472">Membrane</keyword>
<feature type="compositionally biased region" description="Basic residues" evidence="1">
    <location>
        <begin position="78"/>
        <end position="88"/>
    </location>
</feature>
<dbReference type="AlphaFoldDB" id="A0A6J4QLM1"/>
<dbReference type="EMBL" id="CADCVE010000015">
    <property type="protein sequence ID" value="CAA9443410.1"/>
    <property type="molecule type" value="Genomic_DNA"/>
</dbReference>
<feature type="transmembrane region" description="Helical" evidence="2">
    <location>
        <begin position="20"/>
        <end position="40"/>
    </location>
</feature>
<name>A0A6J4QLM1_9ACTN</name>
<feature type="region of interest" description="Disordered" evidence="1">
    <location>
        <begin position="63"/>
        <end position="88"/>
    </location>
</feature>
<reference evidence="3" key="1">
    <citation type="submission" date="2020-02" db="EMBL/GenBank/DDBJ databases">
        <authorList>
            <person name="Meier V. D."/>
        </authorList>
    </citation>
    <scope>NUCLEOTIDE SEQUENCE</scope>
    <source>
        <strain evidence="3">AVDCRST_MAG28</strain>
    </source>
</reference>
<accession>A0A6J4QLM1</accession>
<evidence type="ECO:0000313" key="3">
    <source>
        <dbReference type="EMBL" id="CAA9443410.1"/>
    </source>
</evidence>
<evidence type="ECO:0000256" key="2">
    <source>
        <dbReference type="SAM" id="Phobius"/>
    </source>
</evidence>